<dbReference type="PROSITE" id="PS00061">
    <property type="entry name" value="ADH_SHORT"/>
    <property type="match status" value="1"/>
</dbReference>
<dbReference type="InterPro" id="IPR057326">
    <property type="entry name" value="KR_dom"/>
</dbReference>
<dbReference type="Gene3D" id="3.40.50.720">
    <property type="entry name" value="NAD(P)-binding Rossmann-like Domain"/>
    <property type="match status" value="1"/>
</dbReference>
<dbReference type="PANTHER" id="PTHR45024:SF3">
    <property type="entry name" value="BLL2957 PROTEIN"/>
    <property type="match status" value="1"/>
</dbReference>
<dbReference type="Pfam" id="PF00106">
    <property type="entry name" value="adh_short"/>
    <property type="match status" value="1"/>
</dbReference>
<protein>
    <submittedName>
        <fullName evidence="3">Short-chain dehydrogenase</fullName>
        <ecNumber evidence="3">1.1.1.-</ecNumber>
    </submittedName>
</protein>
<keyword evidence="3" id="KW-0614">Plasmid</keyword>
<dbReference type="Proteomes" id="UP000002429">
    <property type="component" value="Plasmid megaplasmid"/>
</dbReference>
<dbReference type="SMART" id="SM00822">
    <property type="entry name" value="PKS_KR"/>
    <property type="match status" value="1"/>
</dbReference>
<dbReference type="GO" id="GO:0016491">
    <property type="term" value="F:oxidoreductase activity"/>
    <property type="evidence" value="ECO:0007669"/>
    <property type="project" value="UniProtKB-KW"/>
</dbReference>
<dbReference type="EMBL" id="CP000353">
    <property type="protein sequence ID" value="ABF10770.1"/>
    <property type="molecule type" value="Genomic_DNA"/>
</dbReference>
<dbReference type="PRINTS" id="PR00080">
    <property type="entry name" value="SDRFAMILY"/>
</dbReference>
<reference evidence="4" key="1">
    <citation type="journal article" date="2010" name="PLoS ONE">
        <title>The complete genome sequence of Cupriavidus metallidurans strain CH34, a master survivalist in harsh and anthropogenic environments.</title>
        <authorList>
            <person name="Janssen P.J."/>
            <person name="Van Houdt R."/>
            <person name="Moors H."/>
            <person name="Monsieurs P."/>
            <person name="Morin N."/>
            <person name="Michaux A."/>
            <person name="Benotmane M.A."/>
            <person name="Leys N."/>
            <person name="Vallaeys T."/>
            <person name="Lapidus A."/>
            <person name="Monchy S."/>
            <person name="Medigue C."/>
            <person name="Taghavi S."/>
            <person name="McCorkle S."/>
            <person name="Dunn J."/>
            <person name="van der Lelie D."/>
            <person name="Mergeay M."/>
        </authorList>
    </citation>
    <scope>NUCLEOTIDE SEQUENCE [LARGE SCALE GENOMIC DNA]</scope>
    <source>
        <strain evidence="4">ATCC 43123 / DSM 2839 / NBRC 102507 / CH34</strain>
    </source>
</reference>
<dbReference type="InterPro" id="IPR002347">
    <property type="entry name" value="SDR_fam"/>
</dbReference>
<evidence type="ECO:0000259" key="2">
    <source>
        <dbReference type="SMART" id="SM00822"/>
    </source>
</evidence>
<keyword evidence="3" id="KW-0560">Oxidoreductase</keyword>
<dbReference type="InterPro" id="IPR020904">
    <property type="entry name" value="Sc_DH/Rdtase_CS"/>
</dbReference>
<dbReference type="EC" id="1.1.1.-" evidence="3"/>
<evidence type="ECO:0000256" key="1">
    <source>
        <dbReference type="RuleBase" id="RU000363"/>
    </source>
</evidence>
<sequence>MASAGTKPTFVIHEFQSFGRQFIVSSSAIKRAGFPVRADSKPMEDTMSGMMEGKVVVVTGAGGGIGRGIALGMAAAGARVVVNDLGVSMSGEGGDAGPAQRVVEEIRAAGGQAVANTDSVSTWAGGNAIVQCALDTFGRIDAVVNNAGNLRDRMFFKMNEEEWRSVIDVHLHGTFFVSRAAANYFKDQESGAYVNMTSTSGLIGNLGQANYSAAKLGIAALSKSIALDMARFNVRSNCIAPFAWSRMTSSIPAETPAEKERVARLQKMEAGKIAPVAVFLASDAAKDVNAQIFAVRANEIMLMSQSRPVRSVHTGEGWTPETVAEIAMPAMRGSFFKLDRSPDVINWDPI</sequence>
<dbReference type="HOGENOM" id="CLU_010194_1_3_4"/>
<feature type="domain" description="Ketoreductase" evidence="2">
    <location>
        <begin position="54"/>
        <end position="259"/>
    </location>
</feature>
<evidence type="ECO:0000313" key="3">
    <source>
        <dbReference type="EMBL" id="ABF10770.1"/>
    </source>
</evidence>
<keyword evidence="4" id="KW-1185">Reference proteome</keyword>
<gene>
    <name evidence="3" type="ordered locus">Rmet_3902</name>
</gene>
<dbReference type="PRINTS" id="PR00081">
    <property type="entry name" value="GDHRDH"/>
</dbReference>
<comment type="similarity">
    <text evidence="1">Belongs to the short-chain dehydrogenases/reductases (SDR) family.</text>
</comment>
<name>Q1LGF6_CUPMC</name>
<geneLocation type="plasmid" evidence="3 4">
    <name>megaplasmid</name>
</geneLocation>
<dbReference type="KEGG" id="rme:Rmet_3902"/>
<organism evidence="3 4">
    <name type="scientific">Cupriavidus metallidurans (strain ATCC 43123 / DSM 2839 / NBRC 102507 / CH34)</name>
    <name type="common">Ralstonia metallidurans</name>
    <dbReference type="NCBI Taxonomy" id="266264"/>
    <lineage>
        <taxon>Bacteria</taxon>
        <taxon>Pseudomonadati</taxon>
        <taxon>Pseudomonadota</taxon>
        <taxon>Betaproteobacteria</taxon>
        <taxon>Burkholderiales</taxon>
        <taxon>Burkholderiaceae</taxon>
        <taxon>Cupriavidus</taxon>
    </lineage>
</organism>
<dbReference type="InterPro" id="IPR036291">
    <property type="entry name" value="NAD(P)-bd_dom_sf"/>
</dbReference>
<dbReference type="InterPro" id="IPR051687">
    <property type="entry name" value="Peroxisomal_Beta-Oxidation"/>
</dbReference>
<dbReference type="PANTHER" id="PTHR45024">
    <property type="entry name" value="DEHYDROGENASES, SHORT CHAIN"/>
    <property type="match status" value="1"/>
</dbReference>
<accession>Q1LGF6</accession>
<dbReference type="eggNOG" id="COG1028">
    <property type="taxonomic scope" value="Bacteria"/>
</dbReference>
<dbReference type="AlphaFoldDB" id="Q1LGF6"/>
<proteinExistence type="inferred from homology"/>
<evidence type="ECO:0000313" key="4">
    <source>
        <dbReference type="Proteomes" id="UP000002429"/>
    </source>
</evidence>
<dbReference type="SUPFAM" id="SSF51735">
    <property type="entry name" value="NAD(P)-binding Rossmann-fold domains"/>
    <property type="match status" value="1"/>
</dbReference>